<feature type="region of interest" description="Disordered" evidence="1">
    <location>
        <begin position="1"/>
        <end position="23"/>
    </location>
</feature>
<keyword evidence="3" id="KW-1185">Reference proteome</keyword>
<comment type="caution">
    <text evidence="2">The sequence shown here is derived from an EMBL/GenBank/DDBJ whole genome shotgun (WGS) entry which is preliminary data.</text>
</comment>
<accession>A0ABQ1J9Q0</accession>
<protein>
    <submittedName>
        <fullName evidence="2">Uncharacterized protein</fullName>
    </submittedName>
</protein>
<name>A0ABQ1J9Q0_9PROT</name>
<feature type="compositionally biased region" description="Acidic residues" evidence="1">
    <location>
        <begin position="1"/>
        <end position="10"/>
    </location>
</feature>
<proteinExistence type="predicted"/>
<gene>
    <name evidence="2" type="ORF">GCM10011503_07800</name>
</gene>
<evidence type="ECO:0000313" key="3">
    <source>
        <dbReference type="Proteomes" id="UP000628854"/>
    </source>
</evidence>
<sequence>MTGEVQEAEADGGRHCVEPGNGELTGKLHRHLDMVESCIVGATHWEKRGVAKDLPGARPTFFFAPAQIAKRNKE</sequence>
<reference evidence="3" key="1">
    <citation type="journal article" date="2019" name="Int. J. Syst. Evol. Microbiol.">
        <title>The Global Catalogue of Microorganisms (GCM) 10K type strain sequencing project: providing services to taxonomists for standard genome sequencing and annotation.</title>
        <authorList>
            <consortium name="The Broad Institute Genomics Platform"/>
            <consortium name="The Broad Institute Genome Sequencing Center for Infectious Disease"/>
            <person name="Wu L."/>
            <person name="Ma J."/>
        </authorList>
    </citation>
    <scope>NUCLEOTIDE SEQUENCE [LARGE SCALE GENOMIC DNA]</scope>
    <source>
        <strain evidence="3">CGMCC 1.15928</strain>
    </source>
</reference>
<organism evidence="2 3">
    <name type="scientific">Henriciella pelagia</name>
    <dbReference type="NCBI Taxonomy" id="1977912"/>
    <lineage>
        <taxon>Bacteria</taxon>
        <taxon>Pseudomonadati</taxon>
        <taxon>Pseudomonadota</taxon>
        <taxon>Alphaproteobacteria</taxon>
        <taxon>Hyphomonadales</taxon>
        <taxon>Hyphomonadaceae</taxon>
        <taxon>Henriciella</taxon>
    </lineage>
</organism>
<dbReference type="Proteomes" id="UP000628854">
    <property type="component" value="Unassembled WGS sequence"/>
</dbReference>
<evidence type="ECO:0000256" key="1">
    <source>
        <dbReference type="SAM" id="MobiDB-lite"/>
    </source>
</evidence>
<evidence type="ECO:0000313" key="2">
    <source>
        <dbReference type="EMBL" id="GGB61640.1"/>
    </source>
</evidence>
<dbReference type="EMBL" id="BMKF01000001">
    <property type="protein sequence ID" value="GGB61640.1"/>
    <property type="molecule type" value="Genomic_DNA"/>
</dbReference>